<organism evidence="1">
    <name type="scientific">anaerobic digester metagenome</name>
    <dbReference type="NCBI Taxonomy" id="1263854"/>
    <lineage>
        <taxon>unclassified sequences</taxon>
        <taxon>metagenomes</taxon>
        <taxon>ecological metagenomes</taxon>
    </lineage>
</organism>
<dbReference type="AlphaFoldDB" id="A0A485M2G1"/>
<evidence type="ECO:0000313" key="1">
    <source>
        <dbReference type="EMBL" id="VFU14862.1"/>
    </source>
</evidence>
<dbReference type="EMBL" id="CAADRN010000193">
    <property type="protein sequence ID" value="VFU14862.1"/>
    <property type="molecule type" value="Genomic_DNA"/>
</dbReference>
<proteinExistence type="predicted"/>
<reference evidence="1" key="1">
    <citation type="submission" date="2019-03" db="EMBL/GenBank/DDBJ databases">
        <authorList>
            <person name="Hao L."/>
        </authorList>
    </citation>
    <scope>NUCLEOTIDE SEQUENCE</scope>
</reference>
<evidence type="ECO:0008006" key="2">
    <source>
        <dbReference type="Google" id="ProtNLM"/>
    </source>
</evidence>
<sequence>MNDHTSIKSKTEQERGLKIVKTTLVEYFCGVRNRLPEEAERVIRSLEDQGPMNKEELSLTAKVKRAVLDHVVIQLYALGLVDVATEGKSKMCSLTKLGYDFLNLRDAG</sequence>
<protein>
    <recommendedName>
        <fullName evidence="2">Transcriptional regulator</fullName>
    </recommendedName>
</protein>
<accession>A0A485M2G1</accession>
<name>A0A485M2G1_9ZZZZ</name>
<gene>
    <name evidence="1" type="ORF">SCFA_2720004</name>
</gene>